<dbReference type="PIRSF" id="PIRSF006648">
    <property type="entry name" value="DrrB"/>
    <property type="match status" value="1"/>
</dbReference>
<evidence type="ECO:0000256" key="5">
    <source>
        <dbReference type="ARBA" id="ARBA00023251"/>
    </source>
</evidence>
<evidence type="ECO:0000259" key="7">
    <source>
        <dbReference type="PROSITE" id="PS51012"/>
    </source>
</evidence>
<dbReference type="InterPro" id="IPR047817">
    <property type="entry name" value="ABC2_TM_bact-type"/>
</dbReference>
<feature type="transmembrane region" description="Helical" evidence="6">
    <location>
        <begin position="132"/>
        <end position="156"/>
    </location>
</feature>
<organism evidence="8 9">
    <name type="scientific">Streptomyces glomeratus</name>
    <dbReference type="NCBI Taxonomy" id="284452"/>
    <lineage>
        <taxon>Bacteria</taxon>
        <taxon>Bacillati</taxon>
        <taxon>Actinomycetota</taxon>
        <taxon>Actinomycetes</taxon>
        <taxon>Kitasatosporales</taxon>
        <taxon>Streptomycetaceae</taxon>
        <taxon>Streptomyces</taxon>
    </lineage>
</organism>
<comment type="caution">
    <text evidence="6">Lacks conserved residue(s) required for the propagation of feature annotation.</text>
</comment>
<dbReference type="PANTHER" id="PTHR43229:SF2">
    <property type="entry name" value="NODULATION PROTEIN J"/>
    <property type="match status" value="1"/>
</dbReference>
<dbReference type="InterPro" id="IPR000412">
    <property type="entry name" value="ABC_2_transport"/>
</dbReference>
<proteinExistence type="inferred from homology"/>
<dbReference type="InterPro" id="IPR013525">
    <property type="entry name" value="ABC2_TM"/>
</dbReference>
<feature type="transmembrane region" description="Helical" evidence="6">
    <location>
        <begin position="162"/>
        <end position="185"/>
    </location>
</feature>
<keyword evidence="5" id="KW-0046">Antibiotic resistance</keyword>
<evidence type="ECO:0000256" key="4">
    <source>
        <dbReference type="ARBA" id="ARBA00023136"/>
    </source>
</evidence>
<dbReference type="InterPro" id="IPR051784">
    <property type="entry name" value="Nod_factor_ABC_transporter"/>
</dbReference>
<keyword evidence="3 6" id="KW-1133">Transmembrane helix</keyword>
<protein>
    <recommendedName>
        <fullName evidence="6">Transport permease protein</fullName>
    </recommendedName>
</protein>
<keyword evidence="2 6" id="KW-0812">Transmembrane</keyword>
<keyword evidence="6" id="KW-1003">Cell membrane</keyword>
<evidence type="ECO:0000256" key="2">
    <source>
        <dbReference type="ARBA" id="ARBA00022692"/>
    </source>
</evidence>
<dbReference type="PROSITE" id="PS51012">
    <property type="entry name" value="ABC_TM2"/>
    <property type="match status" value="1"/>
</dbReference>
<dbReference type="RefSeq" id="WP_234514916.1">
    <property type="nucleotide sequence ID" value="NZ_BAAAUF010000041.1"/>
</dbReference>
<keyword evidence="6" id="KW-0813">Transport</keyword>
<keyword evidence="4 6" id="KW-0472">Membrane</keyword>
<comment type="caution">
    <text evidence="8">The sequence shown here is derived from an EMBL/GenBank/DDBJ whole genome shotgun (WGS) entry which is preliminary data.</text>
</comment>
<gene>
    <name evidence="8" type="ORF">GCM10010448_43780</name>
</gene>
<evidence type="ECO:0000256" key="3">
    <source>
        <dbReference type="ARBA" id="ARBA00022989"/>
    </source>
</evidence>
<evidence type="ECO:0000256" key="1">
    <source>
        <dbReference type="ARBA" id="ARBA00004141"/>
    </source>
</evidence>
<dbReference type="PRINTS" id="PR00164">
    <property type="entry name" value="ABC2TRNSPORT"/>
</dbReference>
<name>A0ABP6LSC0_9ACTN</name>
<feature type="transmembrane region" description="Helical" evidence="6">
    <location>
        <begin position="192"/>
        <end position="214"/>
    </location>
</feature>
<dbReference type="Proteomes" id="UP001501532">
    <property type="component" value="Unassembled WGS sequence"/>
</dbReference>
<evidence type="ECO:0000313" key="8">
    <source>
        <dbReference type="EMBL" id="GAA3055601.1"/>
    </source>
</evidence>
<comment type="subcellular location">
    <subcellularLocation>
        <location evidence="6">Cell membrane</location>
        <topology evidence="6">Multi-pass membrane protein</topology>
    </subcellularLocation>
    <subcellularLocation>
        <location evidence="1">Membrane</location>
        <topology evidence="1">Multi-pass membrane protein</topology>
    </subcellularLocation>
</comment>
<dbReference type="EMBL" id="BAAAUF010000041">
    <property type="protein sequence ID" value="GAA3055601.1"/>
    <property type="molecule type" value="Genomic_DNA"/>
</dbReference>
<comment type="similarity">
    <text evidence="6">Belongs to the ABC-2 integral membrane protein family.</text>
</comment>
<feature type="transmembrane region" description="Helical" evidence="6">
    <location>
        <begin position="250"/>
        <end position="268"/>
    </location>
</feature>
<reference evidence="9" key="1">
    <citation type="journal article" date="2019" name="Int. J. Syst. Evol. Microbiol.">
        <title>The Global Catalogue of Microorganisms (GCM) 10K type strain sequencing project: providing services to taxonomists for standard genome sequencing and annotation.</title>
        <authorList>
            <consortium name="The Broad Institute Genomics Platform"/>
            <consortium name="The Broad Institute Genome Sequencing Center for Infectious Disease"/>
            <person name="Wu L."/>
            <person name="Ma J."/>
        </authorList>
    </citation>
    <scope>NUCLEOTIDE SEQUENCE [LARGE SCALE GENOMIC DNA]</scope>
    <source>
        <strain evidence="9">JCM 9091</strain>
    </source>
</reference>
<dbReference type="Pfam" id="PF01061">
    <property type="entry name" value="ABC2_membrane"/>
    <property type="match status" value="1"/>
</dbReference>
<sequence>MATDTPRQTLTTPVRATGSVVGPWRAMALRMEVLWSWYRRYWRANLYSSGLQPLLFLGAMGLGLGSQVKDGSFLGGITYLQYIAPSLLVSGIVATAVNEAGHPVLSGFKWKQDYVAVVATPITPQQLYGAQLLWIVLRLSISAVIYGLAAALFGAWTGPGVLLALPLAVFTGAACAAPVMAFAAVTRGEGHAFVALNRFVVLPMTLFAGTFFPVDRLPGPCLPLVWISPIWHGNELVRAVTLGGLSPLPALGHALFLVAMLVTGMLAGRRSFYRRLVI</sequence>
<keyword evidence="9" id="KW-1185">Reference proteome</keyword>
<evidence type="ECO:0000256" key="6">
    <source>
        <dbReference type="RuleBase" id="RU361157"/>
    </source>
</evidence>
<evidence type="ECO:0000313" key="9">
    <source>
        <dbReference type="Proteomes" id="UP001501532"/>
    </source>
</evidence>
<accession>A0ABP6LSC0</accession>
<dbReference type="PANTHER" id="PTHR43229">
    <property type="entry name" value="NODULATION PROTEIN J"/>
    <property type="match status" value="1"/>
</dbReference>
<feature type="domain" description="ABC transmembrane type-2" evidence="7">
    <location>
        <begin position="44"/>
        <end position="275"/>
    </location>
</feature>